<evidence type="ECO:0000256" key="7">
    <source>
        <dbReference type="ARBA" id="ARBA00023136"/>
    </source>
</evidence>
<dbReference type="NCBIfam" id="TIGR02602">
    <property type="entry name" value="8TM_EpsH"/>
    <property type="match status" value="1"/>
</dbReference>
<reference evidence="9 10" key="1">
    <citation type="submission" date="2020-08" db="EMBL/GenBank/DDBJ databases">
        <title>Genomic Encyclopedia of Type Strains, Phase IV (KMG-IV): sequencing the most valuable type-strain genomes for metagenomic binning, comparative biology and taxonomic classification.</title>
        <authorList>
            <person name="Goeker M."/>
        </authorList>
    </citation>
    <scope>NUCLEOTIDE SEQUENCE [LARGE SCALE GENOMIC DNA]</scope>
    <source>
        <strain evidence="9 10">DSM 25895</strain>
    </source>
</reference>
<organism evidence="9 10">
    <name type="scientific">Neoroseomonas alkaliterrae</name>
    <dbReference type="NCBI Taxonomy" id="1452450"/>
    <lineage>
        <taxon>Bacteria</taxon>
        <taxon>Pseudomonadati</taxon>
        <taxon>Pseudomonadota</taxon>
        <taxon>Alphaproteobacteria</taxon>
        <taxon>Acetobacterales</taxon>
        <taxon>Acetobacteraceae</taxon>
        <taxon>Neoroseomonas</taxon>
    </lineage>
</organism>
<name>A0A840YBD4_9PROT</name>
<keyword evidence="2" id="KW-1003">Cell membrane</keyword>
<dbReference type="InterPro" id="IPR017540">
    <property type="entry name" value="Exosortase-1"/>
</dbReference>
<keyword evidence="3" id="KW-0645">Protease</keyword>
<evidence type="ECO:0000313" key="10">
    <source>
        <dbReference type="Proteomes" id="UP000562254"/>
    </source>
</evidence>
<evidence type="ECO:0000256" key="8">
    <source>
        <dbReference type="SAM" id="Phobius"/>
    </source>
</evidence>
<dbReference type="InterPro" id="IPR026392">
    <property type="entry name" value="Exo/Archaeosortase_dom"/>
</dbReference>
<feature type="transmembrane region" description="Helical" evidence="8">
    <location>
        <begin position="266"/>
        <end position="287"/>
    </location>
</feature>
<comment type="subcellular location">
    <subcellularLocation>
        <location evidence="1">Cell membrane</location>
        <topology evidence="1">Multi-pass membrane protein</topology>
    </subcellularLocation>
</comment>
<dbReference type="Proteomes" id="UP000562254">
    <property type="component" value="Unassembled WGS sequence"/>
</dbReference>
<dbReference type="RefSeq" id="WP_184486584.1">
    <property type="nucleotide sequence ID" value="NZ_JACIJE010000010.1"/>
</dbReference>
<dbReference type="EMBL" id="JACIJE010000010">
    <property type="protein sequence ID" value="MBB5691194.1"/>
    <property type="molecule type" value="Genomic_DNA"/>
</dbReference>
<feature type="transmembrane region" description="Helical" evidence="8">
    <location>
        <begin position="227"/>
        <end position="254"/>
    </location>
</feature>
<accession>A0A840YBD4</accession>
<gene>
    <name evidence="9" type="ORF">FHS88_003346</name>
</gene>
<dbReference type="GO" id="GO:0005886">
    <property type="term" value="C:plasma membrane"/>
    <property type="evidence" value="ECO:0007669"/>
    <property type="project" value="UniProtKB-SubCell"/>
</dbReference>
<feature type="transmembrane region" description="Helical" evidence="8">
    <location>
        <begin position="307"/>
        <end position="327"/>
    </location>
</feature>
<feature type="transmembrane region" description="Helical" evidence="8">
    <location>
        <begin position="117"/>
        <end position="136"/>
    </location>
</feature>
<dbReference type="NCBIfam" id="TIGR04178">
    <property type="entry name" value="exo_archaeo"/>
    <property type="match status" value="1"/>
</dbReference>
<dbReference type="GO" id="GO:0008233">
    <property type="term" value="F:peptidase activity"/>
    <property type="evidence" value="ECO:0007669"/>
    <property type="project" value="UniProtKB-KW"/>
</dbReference>
<keyword evidence="5" id="KW-0378">Hydrolase</keyword>
<evidence type="ECO:0000256" key="6">
    <source>
        <dbReference type="ARBA" id="ARBA00022989"/>
    </source>
</evidence>
<protein>
    <submittedName>
        <fullName evidence="9">Exosortase A</fullName>
    </submittedName>
</protein>
<feature type="transmembrane region" description="Helical" evidence="8">
    <location>
        <begin position="143"/>
        <end position="160"/>
    </location>
</feature>
<proteinExistence type="predicted"/>
<feature type="transmembrane region" description="Helical" evidence="8">
    <location>
        <begin position="200"/>
        <end position="220"/>
    </location>
</feature>
<keyword evidence="4 8" id="KW-0812">Transmembrane</keyword>
<dbReference type="InterPro" id="IPR013426">
    <property type="entry name" value="EpsH-like"/>
</dbReference>
<evidence type="ECO:0000256" key="2">
    <source>
        <dbReference type="ARBA" id="ARBA00022475"/>
    </source>
</evidence>
<dbReference type="NCBIfam" id="TIGR03109">
    <property type="entry name" value="exosort_XrtA"/>
    <property type="match status" value="1"/>
</dbReference>
<feature type="transmembrane region" description="Helical" evidence="8">
    <location>
        <begin position="57"/>
        <end position="75"/>
    </location>
</feature>
<feature type="transmembrane region" description="Helical" evidence="8">
    <location>
        <begin position="87"/>
        <end position="105"/>
    </location>
</feature>
<keyword evidence="7 8" id="KW-0472">Membrane</keyword>
<comment type="caution">
    <text evidence="9">The sequence shown here is derived from an EMBL/GenBank/DDBJ whole genome shotgun (WGS) entry which is preliminary data.</text>
</comment>
<evidence type="ECO:0000256" key="4">
    <source>
        <dbReference type="ARBA" id="ARBA00022692"/>
    </source>
</evidence>
<evidence type="ECO:0000313" key="9">
    <source>
        <dbReference type="EMBL" id="MBB5691194.1"/>
    </source>
</evidence>
<keyword evidence="6 8" id="KW-1133">Transmembrane helix</keyword>
<dbReference type="AlphaFoldDB" id="A0A840YBD4"/>
<dbReference type="InterPro" id="IPR019127">
    <property type="entry name" value="Exosortase"/>
</dbReference>
<evidence type="ECO:0000256" key="3">
    <source>
        <dbReference type="ARBA" id="ARBA00022670"/>
    </source>
</evidence>
<feature type="transmembrane region" description="Helical" evidence="8">
    <location>
        <begin position="29"/>
        <end position="51"/>
    </location>
</feature>
<keyword evidence="10" id="KW-1185">Reference proteome</keyword>
<sequence>MTDLRRAVASGEIAASEATPGPSAWRLPLILLATGLAAWGAIFAAEAVHAVRIWESSAAYNHGWLILPIALWLAWERRHRLALLRPVPAPALALLGLPAAAAWFIAERLGVMEGRQFAALGVVYALVLGTLGWRVALAMAAPLAYLVFLVPFGAFTVPMLQSVTAHMVDIGLDFTGIPHYVDDLLIEIPAGSFYVAEACAGLRFIIAALAFGALYAFVMFRSPWRRLIVMVLALVVPVIANGVRAFGLVVLGHIEGSAAAVEADHVLYGWGFFSIVLLLLIAAGLPFREDRGRPPVLSGPGEPPARAPLLAAIAAAVALLPAAAAAMTASRLNAGSAALVPQERAVALLPAEYCDAQGDGSLLCDGVPVRARLVLFPPGVNWDAVARLRRQLTLSVSDQDVTFSVAAPGGGSFRARQPSDRPGTVAVASWLDGRIVGDGLRARADQALHALRGGHPGGPVLAVIEIGGEGTPRDGGRERALLMRVLEAQRAGLVTEGARLSVRRN</sequence>
<evidence type="ECO:0000256" key="1">
    <source>
        <dbReference type="ARBA" id="ARBA00004651"/>
    </source>
</evidence>
<dbReference type="GO" id="GO:0006508">
    <property type="term" value="P:proteolysis"/>
    <property type="evidence" value="ECO:0007669"/>
    <property type="project" value="UniProtKB-KW"/>
</dbReference>
<dbReference type="Pfam" id="PF09721">
    <property type="entry name" value="Exosortase_EpsH"/>
    <property type="match status" value="1"/>
</dbReference>
<evidence type="ECO:0000256" key="5">
    <source>
        <dbReference type="ARBA" id="ARBA00022801"/>
    </source>
</evidence>